<feature type="region of interest" description="Disordered" evidence="1">
    <location>
        <begin position="143"/>
        <end position="167"/>
    </location>
</feature>
<feature type="chain" id="PRO_5002533685" evidence="3">
    <location>
        <begin position="24"/>
        <end position="200"/>
    </location>
</feature>
<evidence type="ECO:0000313" key="5">
    <source>
        <dbReference type="Proteomes" id="UP000034246"/>
    </source>
</evidence>
<sequence length="200" mass="21542">MRKFFGVFILFLLIIFSAKTASGAEGTFELRSTDSNGYKCFAASLQQQNLNYKVLVSCRNIIFPVDDTIYTYVLWANPQDGGSAIKLGSIGLGRAEFILKPAFTSLFITAEQNPSVKTPAGNVVMKGSIKPITFLEKQITSANQETTDQESASTVETPSPTPAGTSVRDRLLTGLKRAGLASGLALVAILGLVFVLTRPR</sequence>
<gene>
    <name evidence="4" type="ORF">UT39_C0012G0055</name>
</gene>
<organism evidence="4 5">
    <name type="scientific">Candidatus Woesebacteria bacterium GW2011_GWA1_39_21</name>
    <dbReference type="NCBI Taxonomy" id="1618550"/>
    <lineage>
        <taxon>Bacteria</taxon>
        <taxon>Candidatus Woeseibacteriota</taxon>
    </lineage>
</organism>
<protein>
    <submittedName>
        <fullName evidence="4">Uncharacterized protein</fullName>
    </submittedName>
</protein>
<accession>A0A0G0N6I8</accession>
<feature type="transmembrane region" description="Helical" evidence="2">
    <location>
        <begin position="178"/>
        <end position="197"/>
    </location>
</feature>
<evidence type="ECO:0000256" key="2">
    <source>
        <dbReference type="SAM" id="Phobius"/>
    </source>
</evidence>
<evidence type="ECO:0000256" key="1">
    <source>
        <dbReference type="SAM" id="MobiDB-lite"/>
    </source>
</evidence>
<feature type="signal peptide" evidence="3">
    <location>
        <begin position="1"/>
        <end position="23"/>
    </location>
</feature>
<dbReference type="Proteomes" id="UP000034246">
    <property type="component" value="Unassembled WGS sequence"/>
</dbReference>
<evidence type="ECO:0000313" key="4">
    <source>
        <dbReference type="EMBL" id="KKR11033.1"/>
    </source>
</evidence>
<name>A0A0G0N6I8_9BACT</name>
<proteinExistence type="predicted"/>
<evidence type="ECO:0000256" key="3">
    <source>
        <dbReference type="SAM" id="SignalP"/>
    </source>
</evidence>
<reference evidence="4 5" key="1">
    <citation type="journal article" date="2015" name="Nature">
        <title>rRNA introns, odd ribosomes, and small enigmatic genomes across a large radiation of phyla.</title>
        <authorList>
            <person name="Brown C.T."/>
            <person name="Hug L.A."/>
            <person name="Thomas B.C."/>
            <person name="Sharon I."/>
            <person name="Castelle C.J."/>
            <person name="Singh A."/>
            <person name="Wilkins M.J."/>
            <person name="Williams K.H."/>
            <person name="Banfield J.F."/>
        </authorList>
    </citation>
    <scope>NUCLEOTIDE SEQUENCE [LARGE SCALE GENOMIC DNA]</scope>
</reference>
<dbReference type="AlphaFoldDB" id="A0A0G0N6I8"/>
<keyword evidence="2" id="KW-1133">Transmembrane helix</keyword>
<feature type="compositionally biased region" description="Polar residues" evidence="1">
    <location>
        <begin position="143"/>
        <end position="164"/>
    </location>
</feature>
<keyword evidence="2" id="KW-0812">Transmembrane</keyword>
<keyword evidence="2" id="KW-0472">Membrane</keyword>
<dbReference type="EMBL" id="LBWP01000012">
    <property type="protein sequence ID" value="KKR11033.1"/>
    <property type="molecule type" value="Genomic_DNA"/>
</dbReference>
<keyword evidence="3" id="KW-0732">Signal</keyword>
<comment type="caution">
    <text evidence="4">The sequence shown here is derived from an EMBL/GenBank/DDBJ whole genome shotgun (WGS) entry which is preliminary data.</text>
</comment>